<evidence type="ECO:0000256" key="1">
    <source>
        <dbReference type="SAM" id="MobiDB-lite"/>
    </source>
</evidence>
<feature type="compositionally biased region" description="Acidic residues" evidence="1">
    <location>
        <begin position="238"/>
        <end position="254"/>
    </location>
</feature>
<organism evidence="2 3">
    <name type="scientific">Alectoria fallacina</name>
    <dbReference type="NCBI Taxonomy" id="1903189"/>
    <lineage>
        <taxon>Eukaryota</taxon>
        <taxon>Fungi</taxon>
        <taxon>Dikarya</taxon>
        <taxon>Ascomycota</taxon>
        <taxon>Pezizomycotina</taxon>
        <taxon>Lecanoromycetes</taxon>
        <taxon>OSLEUM clade</taxon>
        <taxon>Lecanoromycetidae</taxon>
        <taxon>Lecanorales</taxon>
        <taxon>Lecanorineae</taxon>
        <taxon>Parmeliaceae</taxon>
        <taxon>Alectoria</taxon>
    </lineage>
</organism>
<dbReference type="EMBL" id="CAJPDR010000198">
    <property type="protein sequence ID" value="CAF9925073.1"/>
    <property type="molecule type" value="Genomic_DNA"/>
</dbReference>
<dbReference type="AlphaFoldDB" id="A0A8H3IN16"/>
<feature type="region of interest" description="Disordered" evidence="1">
    <location>
        <begin position="183"/>
        <end position="254"/>
    </location>
</feature>
<accession>A0A8H3IN16</accession>
<proteinExistence type="predicted"/>
<keyword evidence="3" id="KW-1185">Reference proteome</keyword>
<feature type="compositionally biased region" description="Basic and acidic residues" evidence="1">
    <location>
        <begin position="194"/>
        <end position="237"/>
    </location>
</feature>
<protein>
    <submittedName>
        <fullName evidence="2">Uncharacterized protein</fullName>
    </submittedName>
</protein>
<comment type="caution">
    <text evidence="2">The sequence shown here is derived from an EMBL/GenBank/DDBJ whole genome shotgun (WGS) entry which is preliminary data.</text>
</comment>
<evidence type="ECO:0000313" key="2">
    <source>
        <dbReference type="EMBL" id="CAF9925073.1"/>
    </source>
</evidence>
<name>A0A8H3IN16_9LECA</name>
<sequence length="254" mass="28267">MSGNIAASLYPLRQPRSMSHVDIRCMSGSTSLILHPYVDSPRASLRTLSTDFRGSSGGLNVRFPSTWEGEVMSHLNSGRVRYEWEGLRVLKDGPRFRATKGNGLGQLNIWASSMNVELVGERMPVSPREVAVHEVKRVPGSLREVEVHEEGAGMSGSPREIEVLGRESVTGLPREAEVRAEGERVPVISGMPELPREVEVQGEGERIPDLPKRDEVQEEGERTPDSPKEEEGQKKKEEEEEDDDDDEDWTIVGD</sequence>
<dbReference type="OrthoDB" id="3539644at2759"/>
<gene>
    <name evidence="2" type="ORF">ALECFALPRED_002896</name>
</gene>
<dbReference type="Proteomes" id="UP000664203">
    <property type="component" value="Unassembled WGS sequence"/>
</dbReference>
<evidence type="ECO:0000313" key="3">
    <source>
        <dbReference type="Proteomes" id="UP000664203"/>
    </source>
</evidence>
<reference evidence="2" key="1">
    <citation type="submission" date="2021-03" db="EMBL/GenBank/DDBJ databases">
        <authorList>
            <person name="Tagirdzhanova G."/>
        </authorList>
    </citation>
    <scope>NUCLEOTIDE SEQUENCE</scope>
</reference>